<dbReference type="RefSeq" id="WP_013495165.1">
    <property type="nucleotide sequence ID" value="NC_014831.1"/>
</dbReference>
<name>E6SI82_THEM7</name>
<dbReference type="Proteomes" id="UP000008915">
    <property type="component" value="Chromosome"/>
</dbReference>
<dbReference type="STRING" id="644966.Tmar_0745"/>
<dbReference type="InterPro" id="IPR025496">
    <property type="entry name" value="DUF4387"/>
</dbReference>
<dbReference type="HOGENOM" id="CLU_153284_0_0_9"/>
<feature type="compositionally biased region" description="Basic and acidic residues" evidence="1">
    <location>
        <begin position="127"/>
        <end position="139"/>
    </location>
</feature>
<sequence>MRLRDLATTIRSKNAGVDLITFDILFPSEEAYRRACRSPVLTPESICRLLNIGPDRLYCFVRFDPARAIKFTVRRRRPAGGPGETDVFGSQQYGPLLDLEVEPDPAAPPEPPRQEASLVGAGTRGGPGERRGSAGMGER</sequence>
<reference evidence="3 4" key="1">
    <citation type="journal article" date="2010" name="Stand. Genomic Sci.">
        <title>Complete genome sequence of Thermaerobacter marianensis type strain (7p75a).</title>
        <authorList>
            <person name="Han C."/>
            <person name="Gu W."/>
            <person name="Zhang X."/>
            <person name="Lapidus A."/>
            <person name="Nolan M."/>
            <person name="Copeland A."/>
            <person name="Lucas S."/>
            <person name="Del Rio T.G."/>
            <person name="Tice H."/>
            <person name="Cheng J.F."/>
            <person name="Tapia R."/>
            <person name="Goodwin L."/>
            <person name="Pitluck S."/>
            <person name="Pagani I."/>
            <person name="Ivanova N."/>
            <person name="Mavromatis K."/>
            <person name="Mikhailova N."/>
            <person name="Pati A."/>
            <person name="Chen A."/>
            <person name="Palaniappan K."/>
            <person name="Land M."/>
            <person name="Hauser L."/>
            <person name="Chang Y.J."/>
            <person name="Jeffries C.D."/>
            <person name="Schneider S."/>
            <person name="Rohde M."/>
            <person name="Goker M."/>
            <person name="Pukall R."/>
            <person name="Woyke T."/>
            <person name="Bristow J."/>
            <person name="Eisen J.A."/>
            <person name="Markowitz V."/>
            <person name="Hugenholtz P."/>
            <person name="Kyrpides N.C."/>
            <person name="Klenk H.P."/>
            <person name="Detter J.C."/>
        </authorList>
    </citation>
    <scope>NUCLEOTIDE SEQUENCE [LARGE SCALE GENOMIC DNA]</scope>
    <source>
        <strain evidence="4">ATCC 700841 / DSM 12885 / JCM 10246 / 7p75a</strain>
    </source>
</reference>
<dbReference type="EMBL" id="CP002344">
    <property type="protein sequence ID" value="ADU50860.1"/>
    <property type="molecule type" value="Genomic_DNA"/>
</dbReference>
<evidence type="ECO:0000259" key="2">
    <source>
        <dbReference type="Pfam" id="PF14330"/>
    </source>
</evidence>
<feature type="region of interest" description="Disordered" evidence="1">
    <location>
        <begin position="75"/>
        <end position="139"/>
    </location>
</feature>
<evidence type="ECO:0000313" key="4">
    <source>
        <dbReference type="Proteomes" id="UP000008915"/>
    </source>
</evidence>
<evidence type="ECO:0000256" key="1">
    <source>
        <dbReference type="SAM" id="MobiDB-lite"/>
    </source>
</evidence>
<dbReference type="AlphaFoldDB" id="E6SI82"/>
<accession>E6SI82</accession>
<keyword evidence="4" id="KW-1185">Reference proteome</keyword>
<proteinExistence type="predicted"/>
<feature type="domain" description="DUF4387" evidence="2">
    <location>
        <begin position="3"/>
        <end position="100"/>
    </location>
</feature>
<reference evidence="4" key="2">
    <citation type="journal article" date="2010" name="Stand. Genomic Sci.">
        <title>Complete genome sequence of Thermaerobacter marianensis type strain (7p75aT).</title>
        <authorList>
            <person name="Han C."/>
            <person name="Gu W."/>
            <person name="Zhang X."/>
            <person name="Lapidus A."/>
            <person name="Nolan M."/>
            <person name="Copeland A."/>
            <person name="Lucas S."/>
            <person name="Glavina Del Rio T."/>
            <person name="Tice H."/>
            <person name="Cheng J."/>
            <person name="Tapia R."/>
            <person name="Goodwin L."/>
            <person name="Pitluck S."/>
            <person name="Pagani I."/>
            <person name="Ivanova N."/>
            <person name="Mavromatis K."/>
            <person name="Mikhailova N."/>
            <person name="Pati A."/>
            <person name="Chen A."/>
            <person name="Palaniappan K."/>
            <person name="Land M."/>
            <person name="Hauser L."/>
            <person name="Chang Y."/>
            <person name="Jeffries C."/>
            <person name="Schneider S."/>
            <person name="Rohde M."/>
            <person name="Goker M."/>
            <person name="Pukall R."/>
            <person name="Woyke T."/>
            <person name="Bristow J."/>
            <person name="Eisen J."/>
            <person name="Markowitz V."/>
            <person name="Hugenholtz P."/>
            <person name="Kyrpides N."/>
            <person name="Klenk H."/>
            <person name="Detter J."/>
        </authorList>
    </citation>
    <scope>NUCLEOTIDE SEQUENCE [LARGE SCALE GENOMIC DNA]</scope>
    <source>
        <strain evidence="4">ATCC 700841 / DSM 12885 / JCM 10246 / 7p75a</strain>
    </source>
</reference>
<dbReference type="eggNOG" id="ENOG5032RXZ">
    <property type="taxonomic scope" value="Bacteria"/>
</dbReference>
<evidence type="ECO:0000313" key="3">
    <source>
        <dbReference type="EMBL" id="ADU50860.1"/>
    </source>
</evidence>
<protein>
    <recommendedName>
        <fullName evidence="2">DUF4387 domain-containing protein</fullName>
    </recommendedName>
</protein>
<gene>
    <name evidence="3" type="ordered locus">Tmar_0745</name>
</gene>
<dbReference type="Pfam" id="PF14330">
    <property type="entry name" value="DUF4387"/>
    <property type="match status" value="1"/>
</dbReference>
<dbReference type="KEGG" id="tmr:Tmar_0745"/>
<organism evidence="3 4">
    <name type="scientific">Thermaerobacter marianensis (strain ATCC 700841 / DSM 12885 / JCM 10246 / 7p75a)</name>
    <dbReference type="NCBI Taxonomy" id="644966"/>
    <lineage>
        <taxon>Bacteria</taxon>
        <taxon>Bacillati</taxon>
        <taxon>Bacillota</taxon>
        <taxon>Clostridia</taxon>
        <taxon>Eubacteriales</taxon>
        <taxon>Clostridiales Family XVII. Incertae Sedis</taxon>
        <taxon>Thermaerobacter</taxon>
    </lineage>
</organism>